<dbReference type="PROSITE" id="PS51219">
    <property type="entry name" value="DPCK"/>
    <property type="match status" value="1"/>
</dbReference>
<dbReference type="HAMAP" id="MF_00376">
    <property type="entry name" value="Dephospho_CoA_kinase"/>
    <property type="match status" value="1"/>
</dbReference>
<dbReference type="PANTHER" id="PTHR10695:SF46">
    <property type="entry name" value="BIFUNCTIONAL COENZYME A SYNTHASE-RELATED"/>
    <property type="match status" value="1"/>
</dbReference>
<keyword evidence="2" id="KW-0067">ATP-binding</keyword>
<evidence type="ECO:0000256" key="1">
    <source>
        <dbReference type="ARBA" id="ARBA00022741"/>
    </source>
</evidence>
<protein>
    <recommendedName>
        <fullName evidence="4">Dephospho-CoA kinase</fullName>
    </recommendedName>
</protein>
<dbReference type="GO" id="GO:0015937">
    <property type="term" value="P:coenzyme A biosynthetic process"/>
    <property type="evidence" value="ECO:0007669"/>
    <property type="project" value="InterPro"/>
</dbReference>
<dbReference type="CDD" id="cd02022">
    <property type="entry name" value="DPCK"/>
    <property type="match status" value="1"/>
</dbReference>
<evidence type="ECO:0008006" key="4">
    <source>
        <dbReference type="Google" id="ProtNLM"/>
    </source>
</evidence>
<feature type="non-terminal residue" evidence="3">
    <location>
        <position position="168"/>
    </location>
</feature>
<dbReference type="InterPro" id="IPR027417">
    <property type="entry name" value="P-loop_NTPase"/>
</dbReference>
<dbReference type="GO" id="GO:0004140">
    <property type="term" value="F:dephospho-CoA kinase activity"/>
    <property type="evidence" value="ECO:0007669"/>
    <property type="project" value="InterPro"/>
</dbReference>
<dbReference type="Gene3D" id="3.40.50.300">
    <property type="entry name" value="P-loop containing nucleotide triphosphate hydrolases"/>
    <property type="match status" value="1"/>
</dbReference>
<reference evidence="3" key="1">
    <citation type="submission" date="2018-05" db="EMBL/GenBank/DDBJ databases">
        <authorList>
            <person name="Lanie J.A."/>
            <person name="Ng W.-L."/>
            <person name="Kazmierczak K.M."/>
            <person name="Andrzejewski T.M."/>
            <person name="Davidsen T.M."/>
            <person name="Wayne K.J."/>
            <person name="Tettelin H."/>
            <person name="Glass J.I."/>
            <person name="Rusch D."/>
            <person name="Podicherti R."/>
            <person name="Tsui H.-C.T."/>
            <person name="Winkler M.E."/>
        </authorList>
    </citation>
    <scope>NUCLEOTIDE SEQUENCE</scope>
</reference>
<evidence type="ECO:0000313" key="3">
    <source>
        <dbReference type="EMBL" id="SVE30176.1"/>
    </source>
</evidence>
<gene>
    <name evidence="3" type="ORF">METZ01_LOCUS483030</name>
</gene>
<dbReference type="PANTHER" id="PTHR10695">
    <property type="entry name" value="DEPHOSPHO-COA KINASE-RELATED"/>
    <property type="match status" value="1"/>
</dbReference>
<dbReference type="GO" id="GO:0005524">
    <property type="term" value="F:ATP binding"/>
    <property type="evidence" value="ECO:0007669"/>
    <property type="project" value="UniProtKB-KW"/>
</dbReference>
<proteinExistence type="inferred from homology"/>
<dbReference type="AlphaFoldDB" id="A0A383CCR6"/>
<dbReference type="NCBIfam" id="TIGR00152">
    <property type="entry name" value="dephospho-CoA kinase"/>
    <property type="match status" value="1"/>
</dbReference>
<organism evidence="3">
    <name type="scientific">marine metagenome</name>
    <dbReference type="NCBI Taxonomy" id="408172"/>
    <lineage>
        <taxon>unclassified sequences</taxon>
        <taxon>metagenomes</taxon>
        <taxon>ecological metagenomes</taxon>
    </lineage>
</organism>
<accession>A0A383CCR6</accession>
<evidence type="ECO:0000256" key="2">
    <source>
        <dbReference type="ARBA" id="ARBA00022840"/>
    </source>
</evidence>
<dbReference type="Pfam" id="PF01121">
    <property type="entry name" value="CoaE"/>
    <property type="match status" value="1"/>
</dbReference>
<dbReference type="SUPFAM" id="SSF52540">
    <property type="entry name" value="P-loop containing nucleoside triphosphate hydrolases"/>
    <property type="match status" value="1"/>
</dbReference>
<name>A0A383CCR6_9ZZZZ</name>
<keyword evidence="1" id="KW-0547">Nucleotide-binding</keyword>
<sequence>MKRIALTGGIGTGKTHVLRMIRRNGIPTLDADQVSRSVVDVGHPAHHTLRQCFGDDYFLPNQQVNRPALAKLVFGNQAARAQLESIVHPLIRRLIDDWFARCADTNRNTVAIAEIPLLYETNRAEVFDNVIVVSCAPKMQVARIIKRDKLSTVDAQNRLAAQLPIAQK</sequence>
<dbReference type="InterPro" id="IPR001977">
    <property type="entry name" value="Depp_CoAkinase"/>
</dbReference>
<dbReference type="EMBL" id="UINC01207885">
    <property type="protein sequence ID" value="SVE30176.1"/>
    <property type="molecule type" value="Genomic_DNA"/>
</dbReference>